<dbReference type="Gene3D" id="2.60.120.10">
    <property type="entry name" value="Jelly Rolls"/>
    <property type="match status" value="1"/>
</dbReference>
<reference evidence="2 3" key="1">
    <citation type="submission" date="2022-05" db="EMBL/GenBank/DDBJ databases">
        <authorList>
            <consortium name="Genoscope - CEA"/>
            <person name="William W."/>
        </authorList>
    </citation>
    <scope>NUCLEOTIDE SEQUENCE [LARGE SCALE GENOMIC DNA]</scope>
</reference>
<organism evidence="2 3">
    <name type="scientific">Porites evermanni</name>
    <dbReference type="NCBI Taxonomy" id="104178"/>
    <lineage>
        <taxon>Eukaryota</taxon>
        <taxon>Metazoa</taxon>
        <taxon>Cnidaria</taxon>
        <taxon>Anthozoa</taxon>
        <taxon>Hexacorallia</taxon>
        <taxon>Scleractinia</taxon>
        <taxon>Fungiina</taxon>
        <taxon>Poritidae</taxon>
        <taxon>Porites</taxon>
    </lineage>
</organism>
<sequence length="178" mass="20485">MYHRKDYYAEEMGLTPLSKEGGYFKQTFRSPQTISTPDREGGERNLFTTIYYMISPELGGKNYLHRNKSDNVHYFHDGWPAKYILVSPKGHVEEYVLGRNTSKGHVPQLRVPGGFLKAGKILEEEESATFPGETPFTLISEQVSPGFDYRDRHVPTPSEVKTVFPELWHKLEEYIAPE</sequence>
<comment type="caution">
    <text evidence="2">The sequence shown here is derived from an EMBL/GenBank/DDBJ whole genome shotgun (WGS) entry which is preliminary data.</text>
</comment>
<keyword evidence="3" id="KW-1185">Reference proteome</keyword>
<dbReference type="PANTHER" id="PTHR33387">
    <property type="entry name" value="RMLC-LIKE JELLY ROLL FOLD PROTEIN"/>
    <property type="match status" value="1"/>
</dbReference>
<dbReference type="Pfam" id="PF06172">
    <property type="entry name" value="Cupin_5"/>
    <property type="match status" value="1"/>
</dbReference>
<dbReference type="InterPro" id="IPR039935">
    <property type="entry name" value="YML079W-like"/>
</dbReference>
<accession>A0ABN8LDP5</accession>
<evidence type="ECO:0000313" key="3">
    <source>
        <dbReference type="Proteomes" id="UP001159427"/>
    </source>
</evidence>
<gene>
    <name evidence="2" type="ORF">PEVE_00039559</name>
</gene>
<protein>
    <recommendedName>
        <fullName evidence="1">DUF985 domain-containing protein</fullName>
    </recommendedName>
</protein>
<dbReference type="EMBL" id="CALNXI010000007">
    <property type="protein sequence ID" value="CAH3014234.1"/>
    <property type="molecule type" value="Genomic_DNA"/>
</dbReference>
<dbReference type="CDD" id="cd06121">
    <property type="entry name" value="cupin_YML079wp"/>
    <property type="match status" value="1"/>
</dbReference>
<dbReference type="Proteomes" id="UP001159427">
    <property type="component" value="Unassembled WGS sequence"/>
</dbReference>
<feature type="domain" description="DUF985" evidence="1">
    <location>
        <begin position="9"/>
        <end position="152"/>
    </location>
</feature>
<dbReference type="InterPro" id="IPR014710">
    <property type="entry name" value="RmlC-like_jellyroll"/>
</dbReference>
<dbReference type="InterPro" id="IPR009327">
    <property type="entry name" value="Cupin_DUF985"/>
</dbReference>
<name>A0ABN8LDP5_9CNID</name>
<dbReference type="SUPFAM" id="SSF51182">
    <property type="entry name" value="RmlC-like cupins"/>
    <property type="match status" value="1"/>
</dbReference>
<dbReference type="InterPro" id="IPR011051">
    <property type="entry name" value="RmlC_Cupin_sf"/>
</dbReference>
<evidence type="ECO:0000259" key="1">
    <source>
        <dbReference type="Pfam" id="PF06172"/>
    </source>
</evidence>
<dbReference type="PANTHER" id="PTHR33387:SF3">
    <property type="entry name" value="DUF985 DOMAIN-CONTAINING PROTEIN"/>
    <property type="match status" value="1"/>
</dbReference>
<proteinExistence type="predicted"/>
<evidence type="ECO:0000313" key="2">
    <source>
        <dbReference type="EMBL" id="CAH3014234.1"/>
    </source>
</evidence>